<dbReference type="AlphaFoldDB" id="A0AAV9U6W7"/>
<feature type="signal peptide" evidence="2">
    <location>
        <begin position="1"/>
        <end position="23"/>
    </location>
</feature>
<dbReference type="PANTHER" id="PTHR34618">
    <property type="entry name" value="SURFACE PROTEIN MAS1, PUTATIVE-RELATED"/>
    <property type="match status" value="1"/>
</dbReference>
<dbReference type="PANTHER" id="PTHR34618:SF4">
    <property type="entry name" value="CAS1"/>
    <property type="match status" value="1"/>
</dbReference>
<dbReference type="Pfam" id="PF11327">
    <property type="entry name" value="Egh16-like"/>
    <property type="match status" value="1"/>
</dbReference>
<feature type="compositionally biased region" description="Pro residues" evidence="1">
    <location>
        <begin position="364"/>
        <end position="375"/>
    </location>
</feature>
<dbReference type="InterPro" id="IPR021476">
    <property type="entry name" value="Egh16-like"/>
</dbReference>
<keyword evidence="4" id="KW-1185">Reference proteome</keyword>
<evidence type="ECO:0000313" key="3">
    <source>
        <dbReference type="EMBL" id="KAK6334438.1"/>
    </source>
</evidence>
<feature type="region of interest" description="Disordered" evidence="1">
    <location>
        <begin position="355"/>
        <end position="422"/>
    </location>
</feature>
<feature type="compositionally biased region" description="Basic and acidic residues" evidence="1">
    <location>
        <begin position="409"/>
        <end position="422"/>
    </location>
</feature>
<reference evidence="3 4" key="1">
    <citation type="submission" date="2019-10" db="EMBL/GenBank/DDBJ databases">
        <authorList>
            <person name="Palmer J.M."/>
        </authorList>
    </citation>
    <scope>NUCLEOTIDE SEQUENCE [LARGE SCALE GENOMIC DNA]</scope>
    <source>
        <strain evidence="3 4">TWF730</strain>
    </source>
</reference>
<dbReference type="EMBL" id="JAVHNS010000015">
    <property type="protein sequence ID" value="KAK6334438.1"/>
    <property type="molecule type" value="Genomic_DNA"/>
</dbReference>
<sequence>MHFSSLLTPAAIALLGVSELASAHLVFVKAIGSGDDSFAGYGLGYDPANKRDSGGFFPWQKDVTVFDKKNVHTAWNKQYLHTGCGVTTDSLVTQVQRVNQASWLHVAKHKKGWPWPHENTIAGGYNDIKWGIDHMAWLEWGKKTRFDNAIKQTLKSGIPKVVPGGKVKVTVWQVNQDGGGPFKCMIDYKGNANQWTTENLPVTTTCQGNAHSIRPWGGPAPCEFEVTLPANLECTGKYTADRICILRCQNQAANGPFGGCIPLQQLKPVVQKVVEKKPVVKPAPPKPVVQAPKVVTVTKDNTITIIQGGKTRISVPTKDAVKTLTQVIIERPPVTRVETELKTITVEKEVYPTKPPTDIGVKPMKPPVRPNPNRKPTPEEVKAGLGGEEYDEETIEEIKNTPITDEEKDQLHDQIGKSDSYYKRKLRFRRRAADEDEE</sequence>
<evidence type="ECO:0000313" key="4">
    <source>
        <dbReference type="Proteomes" id="UP001373714"/>
    </source>
</evidence>
<evidence type="ECO:0000256" key="1">
    <source>
        <dbReference type="SAM" id="MobiDB-lite"/>
    </source>
</evidence>
<evidence type="ECO:0000256" key="2">
    <source>
        <dbReference type="SAM" id="SignalP"/>
    </source>
</evidence>
<name>A0AAV9U6W7_9PEZI</name>
<comment type="caution">
    <text evidence="3">The sequence shown here is derived from an EMBL/GenBank/DDBJ whole genome shotgun (WGS) entry which is preliminary data.</text>
</comment>
<proteinExistence type="predicted"/>
<gene>
    <name evidence="3" type="ORF">TWF730_003652</name>
</gene>
<dbReference type="Proteomes" id="UP001373714">
    <property type="component" value="Unassembled WGS sequence"/>
</dbReference>
<organism evidence="3 4">
    <name type="scientific">Orbilia blumenaviensis</name>
    <dbReference type="NCBI Taxonomy" id="1796055"/>
    <lineage>
        <taxon>Eukaryota</taxon>
        <taxon>Fungi</taxon>
        <taxon>Dikarya</taxon>
        <taxon>Ascomycota</taxon>
        <taxon>Pezizomycotina</taxon>
        <taxon>Orbiliomycetes</taxon>
        <taxon>Orbiliales</taxon>
        <taxon>Orbiliaceae</taxon>
        <taxon>Orbilia</taxon>
    </lineage>
</organism>
<protein>
    <submittedName>
        <fullName evidence="3">Uncharacterized protein</fullName>
    </submittedName>
</protein>
<accession>A0AAV9U6W7</accession>
<feature type="chain" id="PRO_5043687446" evidence="2">
    <location>
        <begin position="24"/>
        <end position="438"/>
    </location>
</feature>
<keyword evidence="2" id="KW-0732">Signal</keyword>